<evidence type="ECO:0000256" key="3">
    <source>
        <dbReference type="ARBA" id="ARBA00022801"/>
    </source>
</evidence>
<keyword evidence="5" id="KW-1185">Reference proteome</keyword>
<organism evidence="4 5">
    <name type="scientific">Prauserella marina</name>
    <dbReference type="NCBI Taxonomy" id="530584"/>
    <lineage>
        <taxon>Bacteria</taxon>
        <taxon>Bacillati</taxon>
        <taxon>Actinomycetota</taxon>
        <taxon>Actinomycetes</taxon>
        <taxon>Pseudonocardiales</taxon>
        <taxon>Pseudonocardiaceae</taxon>
        <taxon>Prauserella</taxon>
    </lineage>
</organism>
<dbReference type="Pfam" id="PF08386">
    <property type="entry name" value="Abhydrolase_4"/>
    <property type="match status" value="1"/>
</dbReference>
<keyword evidence="2" id="KW-0732">Signal</keyword>
<dbReference type="SUPFAM" id="SSF53474">
    <property type="entry name" value="alpha/beta-Hydrolases"/>
    <property type="match status" value="1"/>
</dbReference>
<evidence type="ECO:0000256" key="2">
    <source>
        <dbReference type="ARBA" id="ARBA00022729"/>
    </source>
</evidence>
<evidence type="ECO:0000313" key="5">
    <source>
        <dbReference type="Proteomes" id="UP000199494"/>
    </source>
</evidence>
<dbReference type="InterPro" id="IPR029058">
    <property type="entry name" value="AB_hydrolase_fold"/>
</dbReference>
<keyword evidence="3 4" id="KW-0378">Hydrolase</keyword>
<dbReference type="Pfam" id="PF00561">
    <property type="entry name" value="Abhydrolase_1"/>
    <property type="match status" value="1"/>
</dbReference>
<sequence>MAVLGSVLVAAGVLSAPQAQAEPSGEQPLGTNGAAVPEVNWAECAEGAPESYECAEVEVPLSYRDPHGETITLAVGRLPAADQDHKLGTIFYNPGGPGGSGRYAPELTDRLHERFDIVGFDPRGIHESTPLRCFTDDEEAAKLAGTFPVTIQEKKRRIAETAEATASCAENAGPLVNHMSTANVARDMDLLRQAIGEQQLSYYGISYGSHLGTVYANLFPDKVGSVVIDAVLDPVEWTEGYRPVDRFAPFSFRLGSHGGAQRALETFLGACENDERCAFREPGQDLLAKYDTVLDRLLEQPAVITPPGGEPTEVTYQTAVQATLGQLYDAASSASLGEFLQALADATDPDVATKGSVVAEIPEGPPAPGFQTPGYIGPEQGVAVMCADSANPGTPWVWDGFARKADREARGFGSQWVWMSLPCATWPVADEDSYAGPWDRQTANPVLVIGNSLGDPATPYDDAVSTSRLLGDARLLTLESFGHGANGNSECVDSAMDRYFIDGELPEEGTVCQPDRAPFDPPSQAE</sequence>
<dbReference type="OrthoDB" id="4006962at2"/>
<name>A0A1G6I824_9PSEU</name>
<dbReference type="STRING" id="530584.SAMN05421630_101121"/>
<comment type="similarity">
    <text evidence="1">Belongs to the peptidase S33 family.</text>
</comment>
<evidence type="ECO:0000256" key="1">
    <source>
        <dbReference type="ARBA" id="ARBA00010088"/>
    </source>
</evidence>
<dbReference type="InterPro" id="IPR051601">
    <property type="entry name" value="Serine_prot/Carboxylest_S33"/>
</dbReference>
<dbReference type="Gene3D" id="3.40.50.1820">
    <property type="entry name" value="alpha/beta hydrolase"/>
    <property type="match status" value="1"/>
</dbReference>
<dbReference type="Proteomes" id="UP000199494">
    <property type="component" value="Unassembled WGS sequence"/>
</dbReference>
<reference evidence="4 5" key="1">
    <citation type="submission" date="2016-10" db="EMBL/GenBank/DDBJ databases">
        <authorList>
            <person name="de Groot N.N."/>
        </authorList>
    </citation>
    <scope>NUCLEOTIDE SEQUENCE [LARGE SCALE GENOMIC DNA]</scope>
    <source>
        <strain evidence="4 5">CGMCC 4.5506</strain>
    </source>
</reference>
<dbReference type="PANTHER" id="PTHR43248">
    <property type="entry name" value="2-SUCCINYL-6-HYDROXY-2,4-CYCLOHEXADIENE-1-CARBOXYLATE SYNTHASE"/>
    <property type="match status" value="1"/>
</dbReference>
<accession>A0A1G6I824</accession>
<protein>
    <submittedName>
        <fullName evidence="4">Alpha/beta hydrolase fold</fullName>
    </submittedName>
</protein>
<dbReference type="InterPro" id="IPR000073">
    <property type="entry name" value="AB_hydrolase_1"/>
</dbReference>
<dbReference type="InterPro" id="IPR013595">
    <property type="entry name" value="Pept_S33_TAP-like_C"/>
</dbReference>
<gene>
    <name evidence="4" type="ORF">SAMN05421630_101121</name>
</gene>
<evidence type="ECO:0000313" key="4">
    <source>
        <dbReference type="EMBL" id="SDC02664.1"/>
    </source>
</evidence>
<dbReference type="EMBL" id="FMZE01000001">
    <property type="protein sequence ID" value="SDC02664.1"/>
    <property type="molecule type" value="Genomic_DNA"/>
</dbReference>
<dbReference type="AlphaFoldDB" id="A0A1G6I824"/>
<proteinExistence type="inferred from homology"/>
<dbReference type="GO" id="GO:0016787">
    <property type="term" value="F:hydrolase activity"/>
    <property type="evidence" value="ECO:0007669"/>
    <property type="project" value="UniProtKB-KW"/>
</dbReference>
<dbReference type="PANTHER" id="PTHR43248:SF29">
    <property type="entry name" value="TRIPEPTIDYL AMINOPEPTIDASE"/>
    <property type="match status" value="1"/>
</dbReference>